<dbReference type="PANTHER" id="PTHR36154:SF1">
    <property type="entry name" value="DNA-BINDING TRANSCRIPTIONAL ACTIVATOR ALPA"/>
    <property type="match status" value="1"/>
</dbReference>
<name>A0A7W2I6J9_9BURK</name>
<sequence length="75" mass="8481">MAELTQPAQILRMKQLVARLSISKSSIYDRLNPRSPRHDSAFPKPIKIGSATAFLAHEVDEYISFKTQNSRSAHK</sequence>
<evidence type="ECO:0000313" key="1">
    <source>
        <dbReference type="EMBL" id="MBA5605388.1"/>
    </source>
</evidence>
<dbReference type="InterPro" id="IPR010260">
    <property type="entry name" value="AlpA"/>
</dbReference>
<keyword evidence="2" id="KW-1185">Reference proteome</keyword>
<accession>A0A7W2I6J9</accession>
<dbReference type="PANTHER" id="PTHR36154">
    <property type="entry name" value="DNA-BINDING TRANSCRIPTIONAL ACTIVATOR ALPA"/>
    <property type="match status" value="1"/>
</dbReference>
<gene>
    <name evidence="1" type="ORF">H3H36_08445</name>
</gene>
<dbReference type="Proteomes" id="UP000566711">
    <property type="component" value="Unassembled WGS sequence"/>
</dbReference>
<comment type="caution">
    <text evidence="1">The sequence shown here is derived from an EMBL/GenBank/DDBJ whole genome shotgun (WGS) entry which is preliminary data.</text>
</comment>
<dbReference type="InterPro" id="IPR052931">
    <property type="entry name" value="Prophage_regulatory_activator"/>
</dbReference>
<dbReference type="EMBL" id="JACEZS010000005">
    <property type="protein sequence ID" value="MBA5605388.1"/>
    <property type="molecule type" value="Genomic_DNA"/>
</dbReference>
<dbReference type="Pfam" id="PF05930">
    <property type="entry name" value="Phage_AlpA"/>
    <property type="match status" value="1"/>
</dbReference>
<reference evidence="1 2" key="1">
    <citation type="submission" date="2020-07" db="EMBL/GenBank/DDBJ databases">
        <title>Novel species isolated from subtropical streams in China.</title>
        <authorList>
            <person name="Lu H."/>
        </authorList>
    </citation>
    <scope>NUCLEOTIDE SEQUENCE [LARGE SCALE GENOMIC DNA]</scope>
    <source>
        <strain evidence="1 2">FT3S</strain>
    </source>
</reference>
<evidence type="ECO:0000313" key="2">
    <source>
        <dbReference type="Proteomes" id="UP000566711"/>
    </source>
</evidence>
<organism evidence="1 2">
    <name type="scientific">Rugamonas fusca</name>
    <dbReference type="NCBI Taxonomy" id="2758568"/>
    <lineage>
        <taxon>Bacteria</taxon>
        <taxon>Pseudomonadati</taxon>
        <taxon>Pseudomonadota</taxon>
        <taxon>Betaproteobacteria</taxon>
        <taxon>Burkholderiales</taxon>
        <taxon>Oxalobacteraceae</taxon>
        <taxon>Telluria group</taxon>
        <taxon>Rugamonas</taxon>
    </lineage>
</organism>
<dbReference type="RefSeq" id="WP_182216198.1">
    <property type="nucleotide sequence ID" value="NZ_JACEZS010000005.1"/>
</dbReference>
<dbReference type="Gene3D" id="1.10.238.160">
    <property type="match status" value="1"/>
</dbReference>
<dbReference type="AlphaFoldDB" id="A0A7W2I6J9"/>
<proteinExistence type="predicted"/>
<protein>
    <submittedName>
        <fullName evidence="1">AlpA family phage regulatory protein</fullName>
    </submittedName>
</protein>